<sequence>MFCNLCGTNLPDGSLQCSKCKNFFPINLEERSYKVILESFTDYNAKKETAKYLASRSKESNLKSILLRLDNLPLVISNRMPKGRAAELERNFTKLGARVKFVPVIESPEDKQRLIEELRRPLKRSYLNEMKLEIPESVEKLEAETKSINPSLRYFILLLVFLLIGLSLAFMYQYYKKFYETNQPIGPGVSPTSPAETPSEAPVSPLPETTPEEKNEGENPTIDTGTLKKEPEIEIPDLTAKSSRSSYAEGVELFQKGRFEEALKIFLKALGENPNDTALKRSVSICYSAMGWQELKKNNIEGAKVHFSNSLHYSNQEFSTYKGLGRISEVEGDLRSAEKYYRTAMKLNPEDDDILMYLGYVLYQQEKLEEALVFIKRYSEKHPNDELAKQYLAKIEREYSIEGAFDKKEGSHFVIKYEGGSREVVGNFLLTTLEEVYEKVGVTLGRYPTKKLTVVLYADKEFKEATKTPDWAGALFDGKIRIPIKGLTGKTEELTAMVTHEYTHAVIFDIAGSGCPVWLHEGLAQYMEGKSTVEADELVLEYYRRYKDLPSLRQFSGGFMGLGTTQAYFAYMYSLSGTNYMIKTYGIGFIRDLLEAIGEGKEFDEAFTETYYITFDSFMNRWKNSLKNKS</sequence>
<gene>
    <name evidence="5" type="ORF">JW984_00615</name>
</gene>
<proteinExistence type="predicted"/>
<evidence type="ECO:0000256" key="2">
    <source>
        <dbReference type="SAM" id="MobiDB-lite"/>
    </source>
</evidence>
<keyword evidence="3" id="KW-1133">Transmembrane helix</keyword>
<dbReference type="Gene3D" id="1.25.40.10">
    <property type="entry name" value="Tetratricopeptide repeat domain"/>
    <property type="match status" value="2"/>
</dbReference>
<feature type="region of interest" description="Disordered" evidence="2">
    <location>
        <begin position="188"/>
        <end position="235"/>
    </location>
</feature>
<name>A0A9D8KBL0_9DELT</name>
<dbReference type="SUPFAM" id="SSF48452">
    <property type="entry name" value="TPR-like"/>
    <property type="match status" value="1"/>
</dbReference>
<feature type="repeat" description="TPR" evidence="1">
    <location>
        <begin position="318"/>
        <end position="351"/>
    </location>
</feature>
<dbReference type="Pfam" id="PF13181">
    <property type="entry name" value="TPR_8"/>
    <property type="match status" value="1"/>
</dbReference>
<feature type="domain" description="Peptidase MA-like" evidence="4">
    <location>
        <begin position="468"/>
        <end position="628"/>
    </location>
</feature>
<accession>A0A9D8KBL0</accession>
<dbReference type="EMBL" id="JAFGIX010000003">
    <property type="protein sequence ID" value="MBN1571680.1"/>
    <property type="molecule type" value="Genomic_DNA"/>
</dbReference>
<organism evidence="5 6">
    <name type="scientific">Candidatus Zymogenus saltonus</name>
    <dbReference type="NCBI Taxonomy" id="2844893"/>
    <lineage>
        <taxon>Bacteria</taxon>
        <taxon>Deltaproteobacteria</taxon>
        <taxon>Candidatus Zymogenia</taxon>
        <taxon>Candidatus Zymogeniales</taxon>
        <taxon>Candidatus Zymogenaceae</taxon>
        <taxon>Candidatus Zymogenus</taxon>
    </lineage>
</organism>
<evidence type="ECO:0000256" key="1">
    <source>
        <dbReference type="PROSITE-ProRule" id="PRU00339"/>
    </source>
</evidence>
<dbReference type="PROSITE" id="PS50005">
    <property type="entry name" value="TPR"/>
    <property type="match status" value="2"/>
</dbReference>
<feature type="repeat" description="TPR" evidence="1">
    <location>
        <begin position="243"/>
        <end position="276"/>
    </location>
</feature>
<dbReference type="InterPro" id="IPR019734">
    <property type="entry name" value="TPR_rpt"/>
</dbReference>
<keyword evidence="3" id="KW-0812">Transmembrane</keyword>
<comment type="caution">
    <text evidence="5">The sequence shown here is derived from an EMBL/GenBank/DDBJ whole genome shotgun (WGS) entry which is preliminary data.</text>
</comment>
<dbReference type="InterPro" id="IPR039568">
    <property type="entry name" value="Peptidase_MA-like_dom"/>
</dbReference>
<evidence type="ECO:0000259" key="4">
    <source>
        <dbReference type="Pfam" id="PF13485"/>
    </source>
</evidence>
<dbReference type="InterPro" id="IPR011990">
    <property type="entry name" value="TPR-like_helical_dom_sf"/>
</dbReference>
<dbReference type="PANTHER" id="PTHR12558:SF13">
    <property type="entry name" value="CELL DIVISION CYCLE PROTEIN 27 HOMOLOG"/>
    <property type="match status" value="1"/>
</dbReference>
<dbReference type="Pfam" id="PF14559">
    <property type="entry name" value="TPR_19"/>
    <property type="match status" value="1"/>
</dbReference>
<dbReference type="Pfam" id="PF13485">
    <property type="entry name" value="Peptidase_MA_2"/>
    <property type="match status" value="1"/>
</dbReference>
<evidence type="ECO:0000256" key="3">
    <source>
        <dbReference type="SAM" id="Phobius"/>
    </source>
</evidence>
<keyword evidence="1" id="KW-0802">TPR repeat</keyword>
<keyword evidence="3" id="KW-0472">Membrane</keyword>
<dbReference type="AlphaFoldDB" id="A0A9D8KBL0"/>
<dbReference type="SMART" id="SM00028">
    <property type="entry name" value="TPR"/>
    <property type="match status" value="4"/>
</dbReference>
<evidence type="ECO:0000313" key="6">
    <source>
        <dbReference type="Proteomes" id="UP000809273"/>
    </source>
</evidence>
<evidence type="ECO:0000313" key="5">
    <source>
        <dbReference type="EMBL" id="MBN1571680.1"/>
    </source>
</evidence>
<feature type="transmembrane region" description="Helical" evidence="3">
    <location>
        <begin position="154"/>
        <end position="175"/>
    </location>
</feature>
<protein>
    <submittedName>
        <fullName evidence="5">Tetratricopeptide repeat protein</fullName>
    </submittedName>
</protein>
<dbReference type="Proteomes" id="UP000809273">
    <property type="component" value="Unassembled WGS sequence"/>
</dbReference>
<dbReference type="PANTHER" id="PTHR12558">
    <property type="entry name" value="CELL DIVISION CYCLE 16,23,27"/>
    <property type="match status" value="1"/>
</dbReference>
<reference evidence="5" key="1">
    <citation type="journal article" date="2021" name="Environ. Microbiol.">
        <title>Genomic characterization of three novel Desulfobacterota classes expand the metabolic and phylogenetic diversity of the phylum.</title>
        <authorList>
            <person name="Murphy C.L."/>
            <person name="Biggerstaff J."/>
            <person name="Eichhorn A."/>
            <person name="Ewing E."/>
            <person name="Shahan R."/>
            <person name="Soriano D."/>
            <person name="Stewart S."/>
            <person name="VanMol K."/>
            <person name="Walker R."/>
            <person name="Walters P."/>
            <person name="Elshahed M.S."/>
            <person name="Youssef N.H."/>
        </authorList>
    </citation>
    <scope>NUCLEOTIDE SEQUENCE</scope>
    <source>
        <strain evidence="5">Zod_Metabat.24</strain>
    </source>
</reference>
<reference evidence="5" key="2">
    <citation type="submission" date="2021-01" db="EMBL/GenBank/DDBJ databases">
        <authorList>
            <person name="Hahn C.R."/>
            <person name="Youssef N.H."/>
            <person name="Elshahed M."/>
        </authorList>
    </citation>
    <scope>NUCLEOTIDE SEQUENCE</scope>
    <source>
        <strain evidence="5">Zod_Metabat.24</strain>
    </source>
</reference>